<organism evidence="2 3">
    <name type="scientific">Arthrospiribacter ruber</name>
    <dbReference type="NCBI Taxonomy" id="2487934"/>
    <lineage>
        <taxon>Bacteria</taxon>
        <taxon>Pseudomonadati</taxon>
        <taxon>Bacteroidota</taxon>
        <taxon>Cytophagia</taxon>
        <taxon>Cytophagales</taxon>
        <taxon>Cyclobacteriaceae</taxon>
        <taxon>Arthrospiribacter</taxon>
    </lineage>
</organism>
<dbReference type="RefSeq" id="WP_219293190.1">
    <property type="nucleotide sequence ID" value="NZ_RPHB01000009.1"/>
</dbReference>
<feature type="chain" id="PRO_5037912346" evidence="1">
    <location>
        <begin position="24"/>
        <end position="82"/>
    </location>
</feature>
<dbReference type="InterPro" id="IPR045391">
    <property type="entry name" value="DUF6520"/>
</dbReference>
<dbReference type="Pfam" id="PF20130">
    <property type="entry name" value="DUF6520"/>
    <property type="match status" value="1"/>
</dbReference>
<name>A0A951MCX6_9BACT</name>
<feature type="signal peptide" evidence="1">
    <location>
        <begin position="1"/>
        <end position="23"/>
    </location>
</feature>
<keyword evidence="3" id="KW-1185">Reference proteome</keyword>
<comment type="caution">
    <text evidence="2">The sequence shown here is derived from an EMBL/GenBank/DDBJ whole genome shotgun (WGS) entry which is preliminary data.</text>
</comment>
<evidence type="ECO:0000256" key="1">
    <source>
        <dbReference type="SAM" id="SignalP"/>
    </source>
</evidence>
<evidence type="ECO:0000313" key="2">
    <source>
        <dbReference type="EMBL" id="MBW3469841.1"/>
    </source>
</evidence>
<dbReference type="EMBL" id="RPHB01000009">
    <property type="protein sequence ID" value="MBW3469841.1"/>
    <property type="molecule type" value="Genomic_DNA"/>
</dbReference>
<dbReference type="Proteomes" id="UP000727490">
    <property type="component" value="Unassembled WGS sequence"/>
</dbReference>
<evidence type="ECO:0000313" key="3">
    <source>
        <dbReference type="Proteomes" id="UP000727490"/>
    </source>
</evidence>
<keyword evidence="1" id="KW-0732">Signal</keyword>
<sequence length="82" mass="9022">MNTKLKILLRAGVFSLAAVFAFAFTQPQQGVLKAQVAPNQWEEIDETSLYDCSGTSSICTARFDESGNMIEDSDRPGVYTQL</sequence>
<reference evidence="2 3" key="1">
    <citation type="journal article" date="2020" name="Syst. Appl. Microbiol.">
        <title>Arthrospiribacter ruber gen. nov., sp. nov., a novel bacterium isolated from Arthrospira cultures.</title>
        <authorList>
            <person name="Waleron M."/>
            <person name="Misztak A."/>
            <person name="Waleron M.M."/>
            <person name="Furmaniak M."/>
            <person name="Mrozik A."/>
            <person name="Waleron K."/>
        </authorList>
    </citation>
    <scope>NUCLEOTIDE SEQUENCE [LARGE SCALE GENOMIC DNA]</scope>
    <source>
        <strain evidence="2 3">DPMB0001</strain>
    </source>
</reference>
<gene>
    <name evidence="2" type="ORF">EGN73_18755</name>
</gene>
<dbReference type="AlphaFoldDB" id="A0A951MCX6"/>
<accession>A0A951MCX6</accession>
<protein>
    <submittedName>
        <fullName evidence="2">Uncharacterized protein</fullName>
    </submittedName>
</protein>
<proteinExistence type="predicted"/>